<evidence type="ECO:0000313" key="4">
    <source>
        <dbReference type="Proteomes" id="UP001276902"/>
    </source>
</evidence>
<protein>
    <submittedName>
        <fullName evidence="3">Glycoside hydrolase family 1 protein</fullName>
    </submittedName>
</protein>
<dbReference type="GO" id="GO:0005829">
    <property type="term" value="C:cytosol"/>
    <property type="evidence" value="ECO:0007669"/>
    <property type="project" value="TreeGrafter"/>
</dbReference>
<dbReference type="EMBL" id="JALDAW010000013">
    <property type="protein sequence ID" value="MDY5168398.1"/>
    <property type="molecule type" value="Genomic_DNA"/>
</dbReference>
<dbReference type="PRINTS" id="PR00131">
    <property type="entry name" value="GLHYDRLASE1"/>
</dbReference>
<dbReference type="Gene3D" id="3.20.20.80">
    <property type="entry name" value="Glycosidases"/>
    <property type="match status" value="1"/>
</dbReference>
<accession>A0AB35ULX3</accession>
<keyword evidence="3" id="KW-0378">Hydrolase</keyword>
<organism evidence="3 4">
    <name type="scientific">Dielma fastidiosa</name>
    <dbReference type="NCBI Taxonomy" id="1034346"/>
    <lineage>
        <taxon>Bacteria</taxon>
        <taxon>Bacillati</taxon>
        <taxon>Bacillota</taxon>
        <taxon>Erysipelotrichia</taxon>
        <taxon>Erysipelotrichales</taxon>
        <taxon>Erysipelotrichaceae</taxon>
        <taxon>Dielma</taxon>
    </lineage>
</organism>
<sequence>MNYEFPKGFLWGGATADSQYEGGFNEGGRGLASTDFVTDGSHTRARQVTYKLPDGTTSSCDFKKGMPEGAIGYLDPNEYYPSHQAVDFYHRYKEDIALMAEMGFNIYRFSICWTRIFPTGLEDEPNEAGLKFYEDVVDELLSHGMEPLITICHDQVPAYLADHYDGWSSRVTIEAYLKLAKALFERLGKKVKYWLTFNELNVLRGYAQMGTHSIEPQVHYQAMHHVFVASAYAVKMAHEMMPGCMVGTMYASSALYPLTCKPEDMMAQMRTRRLTHYYSDVMMNGCYPYFARMMWKDNGFTIQMEDDDEAMLAAYPLDFISISYYRSTTVNKDSIISPIGLCMDTNPYLKATPWGWPLDPLGLRYILNELYDRYNKPIMVVENGLGEIDEFVNNTVEDDYRINYLSDHFKAMHDAIVLDGVNCIGYTMWAPIDLVSMSTGEMKKRYGFVYVDMDDKGNGTRNRYKKKSFEWIKKVYTTNGASLSEE</sequence>
<dbReference type="PANTHER" id="PTHR10353">
    <property type="entry name" value="GLYCOSYL HYDROLASE"/>
    <property type="match status" value="1"/>
</dbReference>
<keyword evidence="1" id="KW-0326">Glycosidase</keyword>
<dbReference type="AlphaFoldDB" id="A0AB35ULX3"/>
<reference evidence="3" key="1">
    <citation type="submission" date="2022-03" db="EMBL/GenBank/DDBJ databases">
        <title>First case of bacteraemia caused by Dielma fastidiosa in a patient hospitalised with diverticulitis.</title>
        <authorList>
            <person name="Forman-Ankjaer B."/>
            <person name="Hvid-Jensen F."/>
            <person name="Kobel C.M."/>
            <person name="Greve T."/>
        </authorList>
    </citation>
    <scope>NUCLEOTIDE SEQUENCE</scope>
    <source>
        <strain evidence="3">AUH_DF_2021</strain>
    </source>
</reference>
<gene>
    <name evidence="3" type="ORF">MQE39_09750</name>
</gene>
<dbReference type="Proteomes" id="UP001276902">
    <property type="component" value="Unassembled WGS sequence"/>
</dbReference>
<dbReference type="Pfam" id="PF00232">
    <property type="entry name" value="Glyco_hydro_1"/>
    <property type="match status" value="2"/>
</dbReference>
<evidence type="ECO:0000256" key="1">
    <source>
        <dbReference type="ARBA" id="ARBA00023295"/>
    </source>
</evidence>
<comment type="caution">
    <text evidence="3">The sequence shown here is derived from an EMBL/GenBank/DDBJ whole genome shotgun (WGS) entry which is preliminary data.</text>
</comment>
<evidence type="ECO:0000313" key="3">
    <source>
        <dbReference type="EMBL" id="MDY5168398.1"/>
    </source>
</evidence>
<dbReference type="SUPFAM" id="SSF51445">
    <property type="entry name" value="(Trans)glycosidases"/>
    <property type="match status" value="1"/>
</dbReference>
<proteinExistence type="inferred from homology"/>
<evidence type="ECO:0000256" key="2">
    <source>
        <dbReference type="RuleBase" id="RU003690"/>
    </source>
</evidence>
<dbReference type="GO" id="GO:0008422">
    <property type="term" value="F:beta-glucosidase activity"/>
    <property type="evidence" value="ECO:0007669"/>
    <property type="project" value="TreeGrafter"/>
</dbReference>
<dbReference type="GO" id="GO:0016052">
    <property type="term" value="P:carbohydrate catabolic process"/>
    <property type="evidence" value="ECO:0007669"/>
    <property type="project" value="TreeGrafter"/>
</dbReference>
<dbReference type="PANTHER" id="PTHR10353:SF122">
    <property type="entry name" value="6-PHOSPHO-BETA-GLUCOSIDASE ASCB-RELATED"/>
    <property type="match status" value="1"/>
</dbReference>
<dbReference type="InterPro" id="IPR001360">
    <property type="entry name" value="Glyco_hydro_1"/>
</dbReference>
<comment type="similarity">
    <text evidence="2">Belongs to the glycosyl hydrolase 1 family.</text>
</comment>
<name>A0AB35ULX3_9FIRM</name>
<dbReference type="InterPro" id="IPR017853">
    <property type="entry name" value="GH"/>
</dbReference>
<dbReference type="RefSeq" id="WP_320883689.1">
    <property type="nucleotide sequence ID" value="NZ_BAABZA010000007.1"/>
</dbReference>